<dbReference type="SUPFAM" id="SSF81321">
    <property type="entry name" value="Family A G protein-coupled receptor-like"/>
    <property type="match status" value="1"/>
</dbReference>
<reference evidence="12" key="1">
    <citation type="submission" date="2017-02" db="UniProtKB">
        <authorList>
            <consortium name="WormBaseParasite"/>
        </authorList>
    </citation>
    <scope>IDENTIFICATION</scope>
</reference>
<evidence type="ECO:0000256" key="8">
    <source>
        <dbReference type="RuleBase" id="RU000688"/>
    </source>
</evidence>
<protein>
    <submittedName>
        <fullName evidence="12">G_PROTEIN_RECEP_F1_2 domain-containing protein</fullName>
    </submittedName>
</protein>
<dbReference type="WBParaSite" id="SMUV_0001043601-mRNA-1">
    <property type="protein sequence ID" value="SMUV_0001043601-mRNA-1"/>
    <property type="gene ID" value="SMUV_0001043601"/>
</dbReference>
<dbReference type="STRING" id="451379.A0A0N5AZL0"/>
<feature type="transmembrane region" description="Helical" evidence="9">
    <location>
        <begin position="143"/>
        <end position="163"/>
    </location>
</feature>
<feature type="transmembrane region" description="Helical" evidence="9">
    <location>
        <begin position="275"/>
        <end position="295"/>
    </location>
</feature>
<organism evidence="11 12">
    <name type="scientific">Syphacia muris</name>
    <dbReference type="NCBI Taxonomy" id="451379"/>
    <lineage>
        <taxon>Eukaryota</taxon>
        <taxon>Metazoa</taxon>
        <taxon>Ecdysozoa</taxon>
        <taxon>Nematoda</taxon>
        <taxon>Chromadorea</taxon>
        <taxon>Rhabditida</taxon>
        <taxon>Spirurina</taxon>
        <taxon>Oxyuridomorpha</taxon>
        <taxon>Oxyuroidea</taxon>
        <taxon>Oxyuridae</taxon>
        <taxon>Syphacia</taxon>
    </lineage>
</organism>
<evidence type="ECO:0000256" key="9">
    <source>
        <dbReference type="SAM" id="Phobius"/>
    </source>
</evidence>
<evidence type="ECO:0000256" key="1">
    <source>
        <dbReference type="ARBA" id="ARBA00004141"/>
    </source>
</evidence>
<name>A0A0N5AZL0_9BILA</name>
<dbReference type="InterPro" id="IPR017452">
    <property type="entry name" value="GPCR_Rhodpsn_7TM"/>
</dbReference>
<keyword evidence="6 8" id="KW-0675">Receptor</keyword>
<dbReference type="GO" id="GO:0042923">
    <property type="term" value="F:neuropeptide binding"/>
    <property type="evidence" value="ECO:0007669"/>
    <property type="project" value="TreeGrafter"/>
</dbReference>
<dbReference type="InterPro" id="IPR000276">
    <property type="entry name" value="GPCR_Rhodpsn"/>
</dbReference>
<feature type="domain" description="G-protein coupled receptors family 1 profile" evidence="10">
    <location>
        <begin position="45"/>
        <end position="290"/>
    </location>
</feature>
<feature type="transmembrane region" description="Helical" evidence="9">
    <location>
        <begin position="236"/>
        <end position="255"/>
    </location>
</feature>
<feature type="transmembrane region" description="Helical" evidence="9">
    <location>
        <begin position="66"/>
        <end position="89"/>
    </location>
</feature>
<dbReference type="GO" id="GO:0008188">
    <property type="term" value="F:neuropeptide receptor activity"/>
    <property type="evidence" value="ECO:0007669"/>
    <property type="project" value="TreeGrafter"/>
</dbReference>
<dbReference type="Gene3D" id="1.20.1070.10">
    <property type="entry name" value="Rhodopsin 7-helix transmembrane proteins"/>
    <property type="match status" value="1"/>
</dbReference>
<dbReference type="PROSITE" id="PS50262">
    <property type="entry name" value="G_PROTEIN_RECEP_F1_2"/>
    <property type="match status" value="1"/>
</dbReference>
<comment type="similarity">
    <text evidence="8">Belongs to the G-protein coupled receptor 1 family.</text>
</comment>
<evidence type="ECO:0000256" key="7">
    <source>
        <dbReference type="ARBA" id="ARBA00023224"/>
    </source>
</evidence>
<evidence type="ECO:0000256" key="3">
    <source>
        <dbReference type="ARBA" id="ARBA00022989"/>
    </source>
</evidence>
<evidence type="ECO:0000256" key="5">
    <source>
        <dbReference type="ARBA" id="ARBA00023136"/>
    </source>
</evidence>
<dbReference type="AlphaFoldDB" id="A0A0N5AZL0"/>
<dbReference type="PRINTS" id="PR00237">
    <property type="entry name" value="GPCRRHODOPSN"/>
</dbReference>
<dbReference type="Proteomes" id="UP000046393">
    <property type="component" value="Unplaced"/>
</dbReference>
<feature type="transmembrane region" description="Helical" evidence="9">
    <location>
        <begin position="28"/>
        <end position="54"/>
    </location>
</feature>
<evidence type="ECO:0000313" key="12">
    <source>
        <dbReference type="WBParaSite" id="SMUV_0001043601-mRNA-1"/>
    </source>
</evidence>
<evidence type="ECO:0000256" key="6">
    <source>
        <dbReference type="ARBA" id="ARBA00023170"/>
    </source>
</evidence>
<keyword evidence="4 8" id="KW-0297">G-protein coupled receptor</keyword>
<dbReference type="GO" id="GO:0043005">
    <property type="term" value="C:neuron projection"/>
    <property type="evidence" value="ECO:0007669"/>
    <property type="project" value="TreeGrafter"/>
</dbReference>
<proteinExistence type="inferred from homology"/>
<dbReference type="Pfam" id="PF00001">
    <property type="entry name" value="7tm_1"/>
    <property type="match status" value="1"/>
</dbReference>
<feature type="transmembrane region" description="Helical" evidence="9">
    <location>
        <begin position="95"/>
        <end position="122"/>
    </location>
</feature>
<dbReference type="GO" id="GO:0005886">
    <property type="term" value="C:plasma membrane"/>
    <property type="evidence" value="ECO:0007669"/>
    <property type="project" value="TreeGrafter"/>
</dbReference>
<keyword evidence="7 8" id="KW-0807">Transducer</keyword>
<comment type="subcellular location">
    <subcellularLocation>
        <location evidence="1">Membrane</location>
        <topology evidence="1">Multi-pass membrane protein</topology>
    </subcellularLocation>
</comment>
<sequence length="296" mass="34065">MEKYRNECVELNEYLHSFGDLSTEPVTAYIFGLLYTLIIIAGLLGNICVIIAVLKFRFLQTVPNMFIFSLSCSDILVCCFSATITPIAAFEKRWVFGYFLCKSVPFFMGITLCFSTFTLASISVDRFLLIKCPTKQMLTKNKALLIILVTLFSSPVIFKMDTIPICGEFCDEIGWKTSYGRRVYGTILLTVQFVLPFSVIFFCYSSILYTVRKVSNKQKNLEINDDIIKRRQRTNWMLISMVVAFSVSWIGNILYHTLKDYELLPTFILNQEFLYAISVHCIAMTSTVIYCSSYYY</sequence>
<keyword evidence="3 9" id="KW-1133">Transmembrane helix</keyword>
<evidence type="ECO:0000256" key="4">
    <source>
        <dbReference type="ARBA" id="ARBA00023040"/>
    </source>
</evidence>
<dbReference type="PROSITE" id="PS00237">
    <property type="entry name" value="G_PROTEIN_RECEP_F1_1"/>
    <property type="match status" value="1"/>
</dbReference>
<feature type="transmembrane region" description="Helical" evidence="9">
    <location>
        <begin position="183"/>
        <end position="211"/>
    </location>
</feature>
<keyword evidence="11" id="KW-1185">Reference proteome</keyword>
<dbReference type="PANTHER" id="PTHR24235:SF18">
    <property type="entry name" value="G-PROTEIN COUPLED RECEPTORS FAMILY 1 PROFILE DOMAIN-CONTAINING PROTEIN"/>
    <property type="match status" value="1"/>
</dbReference>
<evidence type="ECO:0000256" key="2">
    <source>
        <dbReference type="ARBA" id="ARBA00022692"/>
    </source>
</evidence>
<keyword evidence="2 8" id="KW-0812">Transmembrane</keyword>
<keyword evidence="5 9" id="KW-0472">Membrane</keyword>
<evidence type="ECO:0000313" key="11">
    <source>
        <dbReference type="Proteomes" id="UP000046393"/>
    </source>
</evidence>
<dbReference type="PANTHER" id="PTHR24235">
    <property type="entry name" value="NEUROPEPTIDE Y RECEPTOR"/>
    <property type="match status" value="1"/>
</dbReference>
<evidence type="ECO:0000259" key="10">
    <source>
        <dbReference type="PROSITE" id="PS50262"/>
    </source>
</evidence>
<accession>A0A0N5AZL0</accession>